<dbReference type="PANTHER" id="PTHR18034">
    <property type="entry name" value="CELL CYCLE CONTROL PROTEIN CWF22-RELATED"/>
    <property type="match status" value="1"/>
</dbReference>
<keyword evidence="4" id="KW-0747">Spliceosome</keyword>
<organism evidence="11 12">
    <name type="scientific">Cephalotrichum gorgonifer</name>
    <dbReference type="NCBI Taxonomy" id="2041049"/>
    <lineage>
        <taxon>Eukaryota</taxon>
        <taxon>Fungi</taxon>
        <taxon>Dikarya</taxon>
        <taxon>Ascomycota</taxon>
        <taxon>Pezizomycotina</taxon>
        <taxon>Sordariomycetes</taxon>
        <taxon>Hypocreomycetidae</taxon>
        <taxon>Microascales</taxon>
        <taxon>Microascaceae</taxon>
        <taxon>Cephalotrichum</taxon>
    </lineage>
</organism>
<dbReference type="SMART" id="SM00543">
    <property type="entry name" value="MIF4G"/>
    <property type="match status" value="1"/>
</dbReference>
<feature type="compositionally biased region" description="Basic and acidic residues" evidence="9">
    <location>
        <begin position="32"/>
        <end position="102"/>
    </location>
</feature>
<feature type="compositionally biased region" description="Acidic residues" evidence="9">
    <location>
        <begin position="429"/>
        <end position="449"/>
    </location>
</feature>
<proteinExistence type="inferred from homology"/>
<dbReference type="InterPro" id="IPR003891">
    <property type="entry name" value="Initiation_fac_eIF4g_MI"/>
</dbReference>
<evidence type="ECO:0000256" key="8">
    <source>
        <dbReference type="ARBA" id="ARBA00069506"/>
    </source>
</evidence>
<evidence type="ECO:0000313" key="12">
    <source>
        <dbReference type="Proteomes" id="UP001187682"/>
    </source>
</evidence>
<comment type="subcellular location">
    <subcellularLocation>
        <location evidence="1">Nucleus</location>
    </subcellularLocation>
</comment>
<feature type="domain" description="MI" evidence="10">
    <location>
        <begin position="465"/>
        <end position="581"/>
    </location>
</feature>
<dbReference type="InterPro" id="IPR003890">
    <property type="entry name" value="MIF4G-like_typ-3"/>
</dbReference>
<evidence type="ECO:0000256" key="1">
    <source>
        <dbReference type="ARBA" id="ARBA00004123"/>
    </source>
</evidence>
<dbReference type="GO" id="GO:0071013">
    <property type="term" value="C:catalytic step 2 spliceosome"/>
    <property type="evidence" value="ECO:0007669"/>
    <property type="project" value="TreeGrafter"/>
</dbReference>
<feature type="region of interest" description="Disordered" evidence="9">
    <location>
        <begin position="424"/>
        <end position="456"/>
    </location>
</feature>
<name>A0AAE8MUI7_9PEZI</name>
<keyword evidence="6" id="KW-0539">Nucleus</keyword>
<dbReference type="SMART" id="SM00544">
    <property type="entry name" value="MA3"/>
    <property type="match status" value="1"/>
</dbReference>
<dbReference type="FunFam" id="1.25.40.180:FF:000004">
    <property type="entry name" value="pre-mRNA-splicing factor CWC22 homolog"/>
    <property type="match status" value="1"/>
</dbReference>
<evidence type="ECO:0000256" key="4">
    <source>
        <dbReference type="ARBA" id="ARBA00022728"/>
    </source>
</evidence>
<evidence type="ECO:0000256" key="2">
    <source>
        <dbReference type="ARBA" id="ARBA00006856"/>
    </source>
</evidence>
<keyword evidence="3" id="KW-0507">mRNA processing</keyword>
<feature type="region of interest" description="Disordered" evidence="9">
    <location>
        <begin position="1"/>
        <end position="126"/>
    </location>
</feature>
<dbReference type="InterPro" id="IPR016024">
    <property type="entry name" value="ARM-type_fold"/>
</dbReference>
<dbReference type="SUPFAM" id="SSF48371">
    <property type="entry name" value="ARM repeat"/>
    <property type="match status" value="1"/>
</dbReference>
<gene>
    <name evidence="11" type="ORF">DNG_03262</name>
</gene>
<dbReference type="Gene3D" id="1.25.40.180">
    <property type="match status" value="1"/>
</dbReference>
<evidence type="ECO:0000256" key="5">
    <source>
        <dbReference type="ARBA" id="ARBA00023187"/>
    </source>
</evidence>
<feature type="compositionally biased region" description="Basic and acidic residues" evidence="9">
    <location>
        <begin position="112"/>
        <end position="126"/>
    </location>
</feature>
<accession>A0AAE8MUI7</accession>
<evidence type="ECO:0000256" key="3">
    <source>
        <dbReference type="ARBA" id="ARBA00022664"/>
    </source>
</evidence>
<feature type="region of interest" description="Disordered" evidence="9">
    <location>
        <begin position="662"/>
        <end position="686"/>
    </location>
</feature>
<dbReference type="PROSITE" id="PS51366">
    <property type="entry name" value="MI"/>
    <property type="match status" value="1"/>
</dbReference>
<evidence type="ECO:0000256" key="6">
    <source>
        <dbReference type="ARBA" id="ARBA00023242"/>
    </source>
</evidence>
<keyword evidence="12" id="KW-1185">Reference proteome</keyword>
<dbReference type="Proteomes" id="UP001187682">
    <property type="component" value="Unassembled WGS sequence"/>
</dbReference>
<dbReference type="GO" id="GO:0003723">
    <property type="term" value="F:RNA binding"/>
    <property type="evidence" value="ECO:0007669"/>
    <property type="project" value="InterPro"/>
</dbReference>
<evidence type="ECO:0000256" key="9">
    <source>
        <dbReference type="SAM" id="MobiDB-lite"/>
    </source>
</evidence>
<dbReference type="InterPro" id="IPR050781">
    <property type="entry name" value="CWC22_splicing_factor"/>
</dbReference>
<comment type="caution">
    <text evidence="11">The sequence shown here is derived from an EMBL/GenBank/DDBJ whole genome shotgun (WGS) entry which is preliminary data.</text>
</comment>
<dbReference type="AlphaFoldDB" id="A0AAE8MUI7"/>
<protein>
    <recommendedName>
        <fullName evidence="7">Pre-mRNA-splicing factor CWC22</fullName>
    </recommendedName>
    <alternativeName>
        <fullName evidence="8">Pre-mRNA-splicing factor cwc22</fullName>
    </alternativeName>
</protein>
<comment type="similarity">
    <text evidence="2">Belongs to the CWC22 family.</text>
</comment>
<evidence type="ECO:0000313" key="11">
    <source>
        <dbReference type="EMBL" id="SPO00514.1"/>
    </source>
</evidence>
<sequence>MASPMADSPRPLRERSPPNESPNDAPPSPPRGPRDQERDDEREHEYEHDRGREPDRKRRRDDGDRDVGRRRNGDGDDDGPRDNRDRGDRYRPGPPSGRRERSPALAAAVSRPRPERVEKPERTEEEKQALLKAEYQKLMDMRSGGTYIPPARLRALQAQIQEDTTDEGARLRQKLHWEALKKSITGIINKVNLGNIKALVPELFEENLIRGRGAFCRAMMRAQASSLSFTPIYAALTAIVNSKIPLVGELLAKRVVVQFRKSFRRDDKKVCIAATTFIAHLVNFQVIHENIALQILQLLLHKPTDDSVEIAVGFMKEIGEFLTDMKPMASRVVFDKFRDVLHEGNIDKRVQYAVEVLFQIRKDNFKDHPAIREELDLLEEDDMITHYVELDGDLDVEDTLNIFKFDKDFEKSEQAYIQLKQEILGQASDGEEDDDEEEEESSEDEEEEEQRALEIKDQTNADLVSLRKTIYLTIQSAISPEEAVHKLMKVNLPPGQEPELPSMIVECCSQATTYQKFFGIIGERFSKINRLWNDLFEQQFATTYDTIHRYETNKLRNVARFFGHLFASDAIGWHCMSNIVMTEDATTSSSRIFVKILFQEIAEELGMTKLAERMKDPLLQPSLEGVFPHDEPRNIRFSINYFTSIGMGVLTEEMREFLQNMPKPALPAPPARDSDSESIPPEKEGRLFALGELQQEPFTQSGP</sequence>
<dbReference type="EMBL" id="ONZQ02000004">
    <property type="protein sequence ID" value="SPO00514.1"/>
    <property type="molecule type" value="Genomic_DNA"/>
</dbReference>
<evidence type="ECO:0000259" key="10">
    <source>
        <dbReference type="PROSITE" id="PS51366"/>
    </source>
</evidence>
<dbReference type="GO" id="GO:0000398">
    <property type="term" value="P:mRNA splicing, via spliceosome"/>
    <property type="evidence" value="ECO:0007669"/>
    <property type="project" value="TreeGrafter"/>
</dbReference>
<dbReference type="PANTHER" id="PTHR18034:SF3">
    <property type="entry name" value="PRE-MRNA-SPLICING FACTOR CWC22 HOMOLOG"/>
    <property type="match status" value="1"/>
</dbReference>
<keyword evidence="5" id="KW-0508">mRNA splicing</keyword>
<feature type="compositionally biased region" description="Basic and acidic residues" evidence="9">
    <location>
        <begin position="672"/>
        <end position="686"/>
    </location>
</feature>
<dbReference type="Pfam" id="PF02854">
    <property type="entry name" value="MIF4G"/>
    <property type="match status" value="1"/>
</dbReference>
<dbReference type="Pfam" id="PF02847">
    <property type="entry name" value="MA3"/>
    <property type="match status" value="1"/>
</dbReference>
<reference evidence="11" key="1">
    <citation type="submission" date="2018-03" db="EMBL/GenBank/DDBJ databases">
        <authorList>
            <person name="Guldener U."/>
        </authorList>
    </citation>
    <scope>NUCLEOTIDE SEQUENCE</scope>
</reference>
<evidence type="ECO:0000256" key="7">
    <source>
        <dbReference type="ARBA" id="ARBA00040804"/>
    </source>
</evidence>